<dbReference type="Proteomes" id="UP001163603">
    <property type="component" value="Chromosome 1"/>
</dbReference>
<protein>
    <submittedName>
        <fullName evidence="1">Uncharacterized protein</fullName>
    </submittedName>
</protein>
<name>A0ACC0ZML7_9ROSI</name>
<accession>A0ACC0ZML7</accession>
<evidence type="ECO:0000313" key="2">
    <source>
        <dbReference type="Proteomes" id="UP001163603"/>
    </source>
</evidence>
<gene>
    <name evidence="1" type="ORF">Pint_00664</name>
</gene>
<comment type="caution">
    <text evidence="1">The sequence shown here is derived from an EMBL/GenBank/DDBJ whole genome shotgun (WGS) entry which is preliminary data.</text>
</comment>
<organism evidence="1 2">
    <name type="scientific">Pistacia integerrima</name>
    <dbReference type="NCBI Taxonomy" id="434235"/>
    <lineage>
        <taxon>Eukaryota</taxon>
        <taxon>Viridiplantae</taxon>
        <taxon>Streptophyta</taxon>
        <taxon>Embryophyta</taxon>
        <taxon>Tracheophyta</taxon>
        <taxon>Spermatophyta</taxon>
        <taxon>Magnoliopsida</taxon>
        <taxon>eudicotyledons</taxon>
        <taxon>Gunneridae</taxon>
        <taxon>Pentapetalae</taxon>
        <taxon>rosids</taxon>
        <taxon>malvids</taxon>
        <taxon>Sapindales</taxon>
        <taxon>Anacardiaceae</taxon>
        <taxon>Pistacia</taxon>
    </lineage>
</organism>
<sequence length="100" mass="11422">MGNRFGKKQVVEQVNRELEEVERLIPQPCKLRIKVRMTASQLKELMAKADINKDNTELCRLIMQECAEGRLTATTVNSGQVPVQDHARKTKLDTISEEEI</sequence>
<proteinExistence type="predicted"/>
<evidence type="ECO:0000313" key="1">
    <source>
        <dbReference type="EMBL" id="KAJ0054038.1"/>
    </source>
</evidence>
<reference evidence="2" key="1">
    <citation type="journal article" date="2023" name="G3 (Bethesda)">
        <title>Genome assembly and association tests identify interacting loci associated with vigor, precocity, and sex in interspecific pistachio rootstocks.</title>
        <authorList>
            <person name="Palmer W."/>
            <person name="Jacygrad E."/>
            <person name="Sagayaradj S."/>
            <person name="Cavanaugh K."/>
            <person name="Han R."/>
            <person name="Bertier L."/>
            <person name="Beede B."/>
            <person name="Kafkas S."/>
            <person name="Golino D."/>
            <person name="Preece J."/>
            <person name="Michelmore R."/>
        </authorList>
    </citation>
    <scope>NUCLEOTIDE SEQUENCE [LARGE SCALE GENOMIC DNA]</scope>
</reference>
<keyword evidence="2" id="KW-1185">Reference proteome</keyword>
<dbReference type="EMBL" id="CM047736">
    <property type="protein sequence ID" value="KAJ0054038.1"/>
    <property type="molecule type" value="Genomic_DNA"/>
</dbReference>